<dbReference type="Gene3D" id="3.10.100.10">
    <property type="entry name" value="Mannose-Binding Protein A, subunit A"/>
    <property type="match status" value="1"/>
</dbReference>
<feature type="domain" description="C-type lectin" evidence="2">
    <location>
        <begin position="11"/>
        <end position="134"/>
    </location>
</feature>
<dbReference type="InterPro" id="IPR016187">
    <property type="entry name" value="CTDL_fold"/>
</dbReference>
<dbReference type="Proteomes" id="UP001445076">
    <property type="component" value="Unassembled WGS sequence"/>
</dbReference>
<dbReference type="SMART" id="SM00034">
    <property type="entry name" value="CLECT"/>
    <property type="match status" value="1"/>
</dbReference>
<dbReference type="EMBL" id="JARKIK010000099">
    <property type="protein sequence ID" value="KAK8721663.1"/>
    <property type="molecule type" value="Genomic_DNA"/>
</dbReference>
<dbReference type="AlphaFoldDB" id="A0AAW0VWD9"/>
<dbReference type="InterPro" id="IPR050111">
    <property type="entry name" value="C-type_lectin/snaclec_domain"/>
</dbReference>
<proteinExistence type="predicted"/>
<dbReference type="SUPFAM" id="SSF56436">
    <property type="entry name" value="C-type lectin-like"/>
    <property type="match status" value="1"/>
</dbReference>
<organism evidence="3 4">
    <name type="scientific">Cherax quadricarinatus</name>
    <name type="common">Australian red claw crayfish</name>
    <dbReference type="NCBI Taxonomy" id="27406"/>
    <lineage>
        <taxon>Eukaryota</taxon>
        <taxon>Metazoa</taxon>
        <taxon>Ecdysozoa</taxon>
        <taxon>Arthropoda</taxon>
        <taxon>Crustacea</taxon>
        <taxon>Multicrustacea</taxon>
        <taxon>Malacostraca</taxon>
        <taxon>Eumalacostraca</taxon>
        <taxon>Eucarida</taxon>
        <taxon>Decapoda</taxon>
        <taxon>Pleocyemata</taxon>
        <taxon>Astacidea</taxon>
        <taxon>Parastacoidea</taxon>
        <taxon>Parastacidae</taxon>
        <taxon>Cherax</taxon>
    </lineage>
</organism>
<dbReference type="InterPro" id="IPR018378">
    <property type="entry name" value="C-type_lectin_CS"/>
</dbReference>
<dbReference type="PROSITE" id="PS00615">
    <property type="entry name" value="C_TYPE_LECTIN_1"/>
    <property type="match status" value="1"/>
</dbReference>
<dbReference type="CDD" id="cd00037">
    <property type="entry name" value="CLECT"/>
    <property type="match status" value="1"/>
</dbReference>
<sequence length="141" mass="16096">GPYCPYPYKQVLDECFHLSTHRLTWNNARQHCQGMMGDLASPKNLYALKTFIIDETGINSYETLQTIPVFVGGADEGENRQFKWVNGEAINSSNWAPGEPNNKHNSEFCVEMFLHSHPSLNDESCVSERQFVCQYHPPKTN</sequence>
<protein>
    <recommendedName>
        <fullName evidence="2">C-type lectin domain-containing protein</fullName>
    </recommendedName>
</protein>
<evidence type="ECO:0000313" key="4">
    <source>
        <dbReference type="Proteomes" id="UP001445076"/>
    </source>
</evidence>
<evidence type="ECO:0000259" key="2">
    <source>
        <dbReference type="PROSITE" id="PS50041"/>
    </source>
</evidence>
<keyword evidence="4" id="KW-1185">Reference proteome</keyword>
<gene>
    <name evidence="3" type="ORF">OTU49_012687</name>
</gene>
<dbReference type="Pfam" id="PF00059">
    <property type="entry name" value="Lectin_C"/>
    <property type="match status" value="1"/>
</dbReference>
<evidence type="ECO:0000313" key="3">
    <source>
        <dbReference type="EMBL" id="KAK8721663.1"/>
    </source>
</evidence>
<accession>A0AAW0VWD9</accession>
<keyword evidence="1" id="KW-1015">Disulfide bond</keyword>
<name>A0AAW0VWD9_CHEQU</name>
<comment type="caution">
    <text evidence="3">The sequence shown here is derived from an EMBL/GenBank/DDBJ whole genome shotgun (WGS) entry which is preliminary data.</text>
</comment>
<dbReference type="PANTHER" id="PTHR22803">
    <property type="entry name" value="MANNOSE, PHOSPHOLIPASE, LECTIN RECEPTOR RELATED"/>
    <property type="match status" value="1"/>
</dbReference>
<evidence type="ECO:0000256" key="1">
    <source>
        <dbReference type="ARBA" id="ARBA00023157"/>
    </source>
</evidence>
<dbReference type="InterPro" id="IPR001304">
    <property type="entry name" value="C-type_lectin-like"/>
</dbReference>
<reference evidence="3 4" key="1">
    <citation type="journal article" date="2024" name="BMC Genomics">
        <title>Genome assembly of redclaw crayfish (Cherax quadricarinatus) provides insights into its immune adaptation and hypoxia tolerance.</title>
        <authorList>
            <person name="Liu Z."/>
            <person name="Zheng J."/>
            <person name="Li H."/>
            <person name="Fang K."/>
            <person name="Wang S."/>
            <person name="He J."/>
            <person name="Zhou D."/>
            <person name="Weng S."/>
            <person name="Chi M."/>
            <person name="Gu Z."/>
            <person name="He J."/>
            <person name="Li F."/>
            <person name="Wang M."/>
        </authorList>
    </citation>
    <scope>NUCLEOTIDE SEQUENCE [LARGE SCALE GENOMIC DNA]</scope>
    <source>
        <strain evidence="3">ZL_2023a</strain>
    </source>
</reference>
<dbReference type="PROSITE" id="PS50041">
    <property type="entry name" value="C_TYPE_LECTIN_2"/>
    <property type="match status" value="1"/>
</dbReference>
<dbReference type="InterPro" id="IPR016186">
    <property type="entry name" value="C-type_lectin-like/link_sf"/>
</dbReference>
<feature type="non-terminal residue" evidence="3">
    <location>
        <position position="1"/>
    </location>
</feature>